<dbReference type="InterPro" id="IPR010730">
    <property type="entry name" value="HET"/>
</dbReference>
<evidence type="ECO:0000259" key="2">
    <source>
        <dbReference type="Pfam" id="PF06985"/>
    </source>
</evidence>
<evidence type="ECO:0000256" key="1">
    <source>
        <dbReference type="SAM" id="MobiDB-lite"/>
    </source>
</evidence>
<protein>
    <recommendedName>
        <fullName evidence="2">Heterokaryon incompatibility domain-containing protein</fullName>
    </recommendedName>
</protein>
<dbReference type="PANTHER" id="PTHR33112">
    <property type="entry name" value="DOMAIN PROTEIN, PUTATIVE-RELATED"/>
    <property type="match status" value="1"/>
</dbReference>
<dbReference type="Proteomes" id="UP001148614">
    <property type="component" value="Unassembled WGS sequence"/>
</dbReference>
<feature type="region of interest" description="Disordered" evidence="1">
    <location>
        <begin position="964"/>
        <end position="1005"/>
    </location>
</feature>
<dbReference type="VEuPathDB" id="FungiDB:F4678DRAFT_484733"/>
<gene>
    <name evidence="3" type="ORF">NPX13_g8644</name>
</gene>
<keyword evidence="4" id="KW-1185">Reference proteome</keyword>
<reference evidence="3" key="1">
    <citation type="submission" date="2022-07" db="EMBL/GenBank/DDBJ databases">
        <title>Genome Sequence of Xylaria arbuscula.</title>
        <authorList>
            <person name="Buettner E."/>
        </authorList>
    </citation>
    <scope>NUCLEOTIDE SEQUENCE</scope>
    <source>
        <strain evidence="3">VT107</strain>
    </source>
</reference>
<accession>A0A9W8TJM7</accession>
<comment type="caution">
    <text evidence="3">The sequence shown here is derived from an EMBL/GenBank/DDBJ whole genome shotgun (WGS) entry which is preliminary data.</text>
</comment>
<evidence type="ECO:0000313" key="3">
    <source>
        <dbReference type="EMBL" id="KAJ3562226.1"/>
    </source>
</evidence>
<name>A0A9W8TJM7_9PEZI</name>
<proteinExistence type="predicted"/>
<dbReference type="PANTHER" id="PTHR33112:SF16">
    <property type="entry name" value="HETEROKARYON INCOMPATIBILITY DOMAIN-CONTAINING PROTEIN"/>
    <property type="match status" value="1"/>
</dbReference>
<organism evidence="3 4">
    <name type="scientific">Xylaria arbuscula</name>
    <dbReference type="NCBI Taxonomy" id="114810"/>
    <lineage>
        <taxon>Eukaryota</taxon>
        <taxon>Fungi</taxon>
        <taxon>Dikarya</taxon>
        <taxon>Ascomycota</taxon>
        <taxon>Pezizomycotina</taxon>
        <taxon>Sordariomycetes</taxon>
        <taxon>Xylariomycetidae</taxon>
        <taxon>Xylariales</taxon>
        <taxon>Xylariaceae</taxon>
        <taxon>Xylaria</taxon>
    </lineage>
</organism>
<feature type="region of interest" description="Disordered" evidence="1">
    <location>
        <begin position="849"/>
        <end position="868"/>
    </location>
</feature>
<sequence>MATRDDLCEACAKIDLFSLFTGPRYSYPDGGIQKNHAIGTLRDVASNSTCPLCRLVKHVVYDDTSSLGAQGALDGSKVRCYLRAFRADFGEEVRFENPQTRHMLATMLYVYFEGTAECSAEEAREISRHSPKKAIKLLSPDSIDPARPLWNGFRATTMESSMLLLSRWIRTCCDDHKETCDAMDLSGLDLEPTSGRIRFIDARTRFMVERTIENTEYAALSYVWGEDAAEYMKQAAGTHIDSVQESPDATIVARLPDRMPKVIDDAILVCVALGIPYLWVDLYCVAQNDAKRKAAEIETMGYIYYKSLVTLVDGHEHPAPEADRDPHSRVERRPGLLPADMRSDFGRTQTIETIHGRKYVTMRSLSATRLFWAPWRYRSWTYQEGMLARRIALFSGDLDIYFMCGAGIWAESLHSGPYGHRADLSGTLDLRSAGNTIIGSRNWLRDTDWKFEHYEVAMSAYSCRKLTFESDKLRAVAGCFNIISRRKSVEFICGLPSVDFHYALVWGGEQLNDHHRHGFPTWSWAAWSSMWKDHWLSPLKGTSGRMKKVEGSKDLYEHELPQTLEVELRGRWMRGVGGLHRPNRCMQKLAALRVNMKSSSLRVISEVAHFSVYIAADPNQPELPKAPGLKYEVVPADIDTESASSAYLSSLTPDVNYRIHERLRFRTSAIDDSKEALHGWPSVMTDRCPSTLLEDVLDLAHRCDNMRSKRSSLSPYPKLVYIPLSGELLIHTSYWRSDRIGVLLLDALLSSASRRLVDPASLPWGTEADRLAPSIEAASAIPPDSTPALRERGAAAVSTFSDTAGAFGIYFKGTVDAIPKGTGSAASVLDPATSKKVIVTRKEKVATSRRQLRTGQNASTTRLRRGPICPSLPRRLPTPLDYILVQSQIINPERMHYTLTAAVLHTATQSLFESPGVMFKLPTEHTVHIVLQEMGPGLRGQEARRQGTYIEAATRGDRGLYRGRRSASARLYPRAHGALPGGQSRARRAGSGPLAREPDGGLQGL</sequence>
<dbReference type="Pfam" id="PF06985">
    <property type="entry name" value="HET"/>
    <property type="match status" value="1"/>
</dbReference>
<feature type="domain" description="Heterokaryon incompatibility" evidence="2">
    <location>
        <begin position="217"/>
        <end position="384"/>
    </location>
</feature>
<dbReference type="AlphaFoldDB" id="A0A9W8TJM7"/>
<feature type="compositionally biased region" description="Low complexity" evidence="1">
    <location>
        <begin position="981"/>
        <end position="992"/>
    </location>
</feature>
<dbReference type="EMBL" id="JANPWZ010001936">
    <property type="protein sequence ID" value="KAJ3562226.1"/>
    <property type="molecule type" value="Genomic_DNA"/>
</dbReference>
<dbReference type="VEuPathDB" id="FungiDB:F4678DRAFT_460535"/>
<evidence type="ECO:0000313" key="4">
    <source>
        <dbReference type="Proteomes" id="UP001148614"/>
    </source>
</evidence>